<dbReference type="InterPro" id="IPR013094">
    <property type="entry name" value="AB_hydrolase_3"/>
</dbReference>
<protein>
    <recommendedName>
        <fullName evidence="2">Alpha/beta hydrolase fold-3 domain-containing protein</fullName>
    </recommendedName>
</protein>
<comment type="caution">
    <text evidence="3">The sequence shown here is derived from an EMBL/GenBank/DDBJ whole genome shotgun (WGS) entry which is preliminary data.</text>
</comment>
<keyword evidence="4" id="KW-1185">Reference proteome</keyword>
<dbReference type="STRING" id="246404.A0A507EKC2"/>
<dbReference type="EMBL" id="QEAP01000553">
    <property type="protein sequence ID" value="TPX64304.1"/>
    <property type="molecule type" value="Genomic_DNA"/>
</dbReference>
<dbReference type="PANTHER" id="PTHR48081:SF8">
    <property type="entry name" value="ALPHA_BETA HYDROLASE FOLD-3 DOMAIN-CONTAINING PROTEIN-RELATED"/>
    <property type="match status" value="1"/>
</dbReference>
<dbReference type="AlphaFoldDB" id="A0A507EKC2"/>
<dbReference type="Proteomes" id="UP000320333">
    <property type="component" value="Unassembled WGS sequence"/>
</dbReference>
<dbReference type="PANTHER" id="PTHR48081">
    <property type="entry name" value="AB HYDROLASE SUPERFAMILY PROTEIN C4A8.06C"/>
    <property type="match status" value="1"/>
</dbReference>
<proteinExistence type="predicted"/>
<dbReference type="InterPro" id="IPR050300">
    <property type="entry name" value="GDXG_lipolytic_enzyme"/>
</dbReference>
<evidence type="ECO:0000259" key="2">
    <source>
        <dbReference type="Pfam" id="PF07859"/>
    </source>
</evidence>
<dbReference type="Gene3D" id="3.40.50.1820">
    <property type="entry name" value="alpha/beta hydrolase"/>
    <property type="match status" value="1"/>
</dbReference>
<gene>
    <name evidence="3" type="ORF">CcCBS67573_g08447</name>
</gene>
<dbReference type="GO" id="GO:0016787">
    <property type="term" value="F:hydrolase activity"/>
    <property type="evidence" value="ECO:0007669"/>
    <property type="project" value="UniProtKB-KW"/>
</dbReference>
<name>A0A507EKC2_9FUNG</name>
<keyword evidence="1" id="KW-0378">Hydrolase</keyword>
<feature type="domain" description="Alpha/beta hydrolase fold-3" evidence="2">
    <location>
        <begin position="23"/>
        <end position="161"/>
    </location>
</feature>
<dbReference type="SUPFAM" id="SSF53474">
    <property type="entry name" value="alpha/beta-Hydrolases"/>
    <property type="match status" value="1"/>
</dbReference>
<dbReference type="OrthoDB" id="408631at2759"/>
<feature type="non-terminal residue" evidence="3">
    <location>
        <position position="1"/>
    </location>
</feature>
<dbReference type="InterPro" id="IPR029058">
    <property type="entry name" value="AB_hydrolase_fold"/>
</dbReference>
<dbReference type="Pfam" id="PF07859">
    <property type="entry name" value="Abhydrolase_3"/>
    <property type="match status" value="1"/>
</dbReference>
<accession>A0A507EKC2</accession>
<evidence type="ECO:0000313" key="3">
    <source>
        <dbReference type="EMBL" id="TPX64304.1"/>
    </source>
</evidence>
<reference evidence="3 4" key="1">
    <citation type="journal article" date="2019" name="Sci. Rep.">
        <title>Comparative genomics of chytrid fungi reveal insights into the obligate biotrophic and pathogenic lifestyle of Synchytrium endobioticum.</title>
        <authorList>
            <person name="van de Vossenberg B.T.L.H."/>
            <person name="Warris S."/>
            <person name="Nguyen H.D.T."/>
            <person name="van Gent-Pelzer M.P.E."/>
            <person name="Joly D.L."/>
            <person name="van de Geest H.C."/>
            <person name="Bonants P.J.M."/>
            <person name="Smith D.S."/>
            <person name="Levesque C.A."/>
            <person name="van der Lee T.A.J."/>
        </authorList>
    </citation>
    <scope>NUCLEOTIDE SEQUENCE [LARGE SCALE GENOMIC DNA]</scope>
    <source>
        <strain evidence="3 4">CBS 675.73</strain>
    </source>
</reference>
<organism evidence="3 4">
    <name type="scientific">Chytriomyces confervae</name>
    <dbReference type="NCBI Taxonomy" id="246404"/>
    <lineage>
        <taxon>Eukaryota</taxon>
        <taxon>Fungi</taxon>
        <taxon>Fungi incertae sedis</taxon>
        <taxon>Chytridiomycota</taxon>
        <taxon>Chytridiomycota incertae sedis</taxon>
        <taxon>Chytridiomycetes</taxon>
        <taxon>Chytridiales</taxon>
        <taxon>Chytriomycetaceae</taxon>
        <taxon>Chytriomyces</taxon>
    </lineage>
</organism>
<evidence type="ECO:0000313" key="4">
    <source>
        <dbReference type="Proteomes" id="UP000320333"/>
    </source>
</evidence>
<evidence type="ECO:0000256" key="1">
    <source>
        <dbReference type="ARBA" id="ARBA00022801"/>
    </source>
</evidence>
<sequence>EQSELVFVSKRGRKHGREEGWDGDSAGGGLVIALALWIRDNGPARGWKMPAGIVALAPWLDLTHSQLSFHLNTLNYLPPIVSDPSYITKGHRSHYYTPHDSLNSHQYVSPLFASNSATDKSTHLPPTLIQLGSLERLRDKGLMFAADSFKHSPVRVELYEDMGAHLSNVCNKGVINCAKDAFERIGEFVKRVGAAGVSASRAKESADGFLFVGEDSLEDIGRVGALDIVREARRELDAVNKLERQASAPSSQSQWIQNDTRLSSKLSVSL</sequence>